<protein>
    <submittedName>
        <fullName evidence="1">Uncharacterized protein</fullName>
    </submittedName>
</protein>
<dbReference type="Proteomes" id="UP000013996">
    <property type="component" value="Unassembled WGS sequence"/>
</dbReference>
<evidence type="ECO:0000313" key="2">
    <source>
        <dbReference type="Proteomes" id="UP000013996"/>
    </source>
</evidence>
<accession>A0A5E8H9M4</accession>
<gene>
    <name evidence="1" type="ORF">LEP1GSC202_0388</name>
</gene>
<dbReference type="EMBL" id="AOGX02000028">
    <property type="protein sequence ID" value="EOQ87909.1"/>
    <property type="molecule type" value="Genomic_DNA"/>
</dbReference>
<sequence length="126" mass="14648">MPEASGNDEIYISEDAVIRIFPDVGILIDILLDYEISDKYGKIKDVYNDDCYEFYVNFNVVGMVNVTTDEVTFYSPKKIQFKYGIIKKDGKWKISLDSYGPFPLPKKVFQTYFLNKNKPDIANKFE</sequence>
<proteinExistence type="predicted"/>
<name>A0A5E8H9M4_9LEPT</name>
<comment type="caution">
    <text evidence="1">The sequence shown here is derived from an EMBL/GenBank/DDBJ whole genome shotgun (WGS) entry which is preliminary data.</text>
</comment>
<evidence type="ECO:0000313" key="1">
    <source>
        <dbReference type="EMBL" id="EOQ87909.1"/>
    </source>
</evidence>
<dbReference type="AlphaFoldDB" id="A0A5E8H9M4"/>
<reference evidence="1 2" key="1">
    <citation type="submission" date="2013-04" db="EMBL/GenBank/DDBJ databases">
        <authorList>
            <person name="Harkins D.M."/>
            <person name="Durkin A.S."/>
            <person name="Brinkac L.M."/>
            <person name="Haft D.H."/>
            <person name="Selengut J.D."/>
            <person name="Sanka R."/>
            <person name="DePew J."/>
            <person name="Purushe J."/>
            <person name="Hartskeerl R.A."/>
            <person name="Ahmed A."/>
            <person name="van der Linden H."/>
            <person name="Goris M.G.A."/>
            <person name="Vinetz J.M."/>
            <person name="Sutton G.G."/>
            <person name="Nierman W.C."/>
            <person name="Fouts D.E."/>
        </authorList>
    </citation>
    <scope>NUCLEOTIDE SEQUENCE [LARGE SCALE GENOMIC DNA]</scope>
    <source>
        <strain evidence="1 2">Sao Paulo</strain>
    </source>
</reference>
<organism evidence="1 2">
    <name type="scientific">Leptospira yanagawae serovar Saopaulo str. Sao Paulo = ATCC 700523</name>
    <dbReference type="NCBI Taxonomy" id="1249483"/>
    <lineage>
        <taxon>Bacteria</taxon>
        <taxon>Pseudomonadati</taxon>
        <taxon>Spirochaetota</taxon>
        <taxon>Spirochaetia</taxon>
        <taxon>Leptospirales</taxon>
        <taxon>Leptospiraceae</taxon>
        <taxon>Leptospira</taxon>
    </lineage>
</organism>